<evidence type="ECO:0000259" key="11">
    <source>
        <dbReference type="PROSITE" id="PS50011"/>
    </source>
</evidence>
<keyword evidence="5 9" id="KW-0547">Nucleotide-binding</keyword>
<dbReference type="Proteomes" id="UP000825729">
    <property type="component" value="Unassembled WGS sequence"/>
</dbReference>
<keyword evidence="3 10" id="KW-0723">Serine/threonine-protein kinase</keyword>
<dbReference type="InterPro" id="IPR017441">
    <property type="entry name" value="Protein_kinase_ATP_BS"/>
</dbReference>
<dbReference type="PROSITE" id="PS00108">
    <property type="entry name" value="PROTEIN_KINASE_ST"/>
    <property type="match status" value="1"/>
</dbReference>
<evidence type="ECO:0000256" key="10">
    <source>
        <dbReference type="RuleBase" id="RU000304"/>
    </source>
</evidence>
<dbReference type="InterPro" id="IPR000719">
    <property type="entry name" value="Prot_kinase_dom"/>
</dbReference>
<keyword evidence="4" id="KW-0808">Transferase</keyword>
<name>A0AAV7EAG1_ARIFI</name>
<dbReference type="GO" id="GO:0005886">
    <property type="term" value="C:plasma membrane"/>
    <property type="evidence" value="ECO:0007669"/>
    <property type="project" value="UniProtKB-SubCell"/>
</dbReference>
<protein>
    <recommendedName>
        <fullName evidence="11">Protein kinase domain-containing protein</fullName>
    </recommendedName>
</protein>
<dbReference type="GO" id="GO:0005524">
    <property type="term" value="F:ATP binding"/>
    <property type="evidence" value="ECO:0007669"/>
    <property type="project" value="UniProtKB-UniRule"/>
</dbReference>
<dbReference type="InterPro" id="IPR011009">
    <property type="entry name" value="Kinase-like_dom_sf"/>
</dbReference>
<dbReference type="PANTHER" id="PTHR47985">
    <property type="entry name" value="OS07G0668900 PROTEIN"/>
    <property type="match status" value="1"/>
</dbReference>
<organism evidence="12 13">
    <name type="scientific">Aristolochia fimbriata</name>
    <name type="common">White veined hardy Dutchman's pipe vine</name>
    <dbReference type="NCBI Taxonomy" id="158543"/>
    <lineage>
        <taxon>Eukaryota</taxon>
        <taxon>Viridiplantae</taxon>
        <taxon>Streptophyta</taxon>
        <taxon>Embryophyta</taxon>
        <taxon>Tracheophyta</taxon>
        <taxon>Spermatophyta</taxon>
        <taxon>Magnoliopsida</taxon>
        <taxon>Magnoliidae</taxon>
        <taxon>Piperales</taxon>
        <taxon>Aristolochiaceae</taxon>
        <taxon>Aristolochia</taxon>
    </lineage>
</organism>
<dbReference type="InterPro" id="IPR008271">
    <property type="entry name" value="Ser/Thr_kinase_AS"/>
</dbReference>
<evidence type="ECO:0000256" key="7">
    <source>
        <dbReference type="ARBA" id="ARBA00022840"/>
    </source>
</evidence>
<evidence type="ECO:0000256" key="3">
    <source>
        <dbReference type="ARBA" id="ARBA00022527"/>
    </source>
</evidence>
<gene>
    <name evidence="12" type="ORF">H6P81_011980</name>
</gene>
<dbReference type="PANTHER" id="PTHR47985:SF44">
    <property type="entry name" value="SERINE_THREONINE-PROTEIN KINASE PBS1"/>
    <property type="match status" value="1"/>
</dbReference>
<feature type="binding site" evidence="9">
    <location>
        <position position="160"/>
    </location>
    <ligand>
        <name>ATP</name>
        <dbReference type="ChEBI" id="CHEBI:30616"/>
    </ligand>
</feature>
<evidence type="ECO:0000256" key="5">
    <source>
        <dbReference type="ARBA" id="ARBA00022741"/>
    </source>
</evidence>
<comment type="caution">
    <text evidence="12">The sequence shown here is derived from an EMBL/GenBank/DDBJ whole genome shotgun (WGS) entry which is preliminary data.</text>
</comment>
<keyword evidence="7 9" id="KW-0067">ATP-binding</keyword>
<dbReference type="AlphaFoldDB" id="A0AAV7EAG1"/>
<evidence type="ECO:0000256" key="2">
    <source>
        <dbReference type="ARBA" id="ARBA00022475"/>
    </source>
</evidence>
<keyword evidence="8" id="KW-0472">Membrane</keyword>
<dbReference type="FunFam" id="1.10.510.10:FF:000095">
    <property type="entry name" value="protein STRUBBELIG-RECEPTOR FAMILY 8"/>
    <property type="match status" value="1"/>
</dbReference>
<dbReference type="SMART" id="SM00220">
    <property type="entry name" value="S_TKc"/>
    <property type="match status" value="1"/>
</dbReference>
<dbReference type="EMBL" id="JAINDJ010000005">
    <property type="protein sequence ID" value="KAG9445852.1"/>
    <property type="molecule type" value="Genomic_DNA"/>
</dbReference>
<evidence type="ECO:0000256" key="1">
    <source>
        <dbReference type="ARBA" id="ARBA00004236"/>
    </source>
</evidence>
<evidence type="ECO:0000256" key="4">
    <source>
        <dbReference type="ARBA" id="ARBA00022679"/>
    </source>
</evidence>
<dbReference type="FunFam" id="3.30.200.20:FF:000039">
    <property type="entry name" value="receptor-like protein kinase FERONIA"/>
    <property type="match status" value="1"/>
</dbReference>
<dbReference type="Gene3D" id="1.10.510.10">
    <property type="entry name" value="Transferase(Phosphotransferase) domain 1"/>
    <property type="match status" value="1"/>
</dbReference>
<keyword evidence="6" id="KW-0418">Kinase</keyword>
<keyword evidence="13" id="KW-1185">Reference proteome</keyword>
<evidence type="ECO:0000256" key="8">
    <source>
        <dbReference type="ARBA" id="ARBA00023136"/>
    </source>
</evidence>
<proteinExistence type="inferred from homology"/>
<evidence type="ECO:0000256" key="6">
    <source>
        <dbReference type="ARBA" id="ARBA00022777"/>
    </source>
</evidence>
<reference evidence="12 13" key="1">
    <citation type="submission" date="2021-07" db="EMBL/GenBank/DDBJ databases">
        <title>The Aristolochia fimbriata genome: insights into angiosperm evolution, floral development and chemical biosynthesis.</title>
        <authorList>
            <person name="Jiao Y."/>
        </authorList>
    </citation>
    <scope>NUCLEOTIDE SEQUENCE [LARGE SCALE GENOMIC DNA]</scope>
    <source>
        <strain evidence="12">IBCAS-2021</strain>
        <tissue evidence="12">Leaf</tissue>
    </source>
</reference>
<comment type="subcellular location">
    <subcellularLocation>
        <location evidence="1">Cell membrane</location>
    </subcellularLocation>
</comment>
<dbReference type="SUPFAM" id="SSF56112">
    <property type="entry name" value="Protein kinase-like (PK-like)"/>
    <property type="match status" value="1"/>
</dbReference>
<dbReference type="PROSITE" id="PS00107">
    <property type="entry name" value="PROTEIN_KINASE_ATP"/>
    <property type="match status" value="1"/>
</dbReference>
<sequence length="411" mass="46576">MTTIDTLVLSPRINTASSERIAACTWNYEEGGMGNCACAHTVDKNDLNNKVRVNGGKKGKQKSLKCNAGNGLTELRVEQNKNGLHCEVPHSTADETFEEDDSVRTETPESSHLKQFTYLELKLATANFSEKNCIGEGGFGRVYRGWAFEGDNCVPVAIKKLNPKGFQGYPEWLTEVVLLSRLYHPNIVRLIGHCSEEEEYYLVYEYMTKGSLDNYLFCRDDESLGWDKRMNIALGVAHALAFLHNQDPPVIYRDIKSSNVLLNHEFDAKLSDFGLAKDGPTGLLTHVSTRVYGTYGYVAPEYYQTGHLRVADDVYGFGVLLLELVCGRPVVDSSRQEKERNLVQWVRPQLRKKLFYDVLDERLRNQCSKRTLFLILTLADHCLSESYRRPEMNDVVKVLKMLVGRPNSGRK</sequence>
<evidence type="ECO:0000313" key="13">
    <source>
        <dbReference type="Proteomes" id="UP000825729"/>
    </source>
</evidence>
<evidence type="ECO:0000313" key="12">
    <source>
        <dbReference type="EMBL" id="KAG9445852.1"/>
    </source>
</evidence>
<evidence type="ECO:0000256" key="9">
    <source>
        <dbReference type="PROSITE-ProRule" id="PRU10141"/>
    </source>
</evidence>
<comment type="similarity">
    <text evidence="10">Belongs to the protein kinase superfamily.</text>
</comment>
<dbReference type="GO" id="GO:0004674">
    <property type="term" value="F:protein serine/threonine kinase activity"/>
    <property type="evidence" value="ECO:0007669"/>
    <property type="project" value="UniProtKB-KW"/>
</dbReference>
<dbReference type="Gene3D" id="3.30.200.20">
    <property type="entry name" value="Phosphorylase Kinase, domain 1"/>
    <property type="match status" value="1"/>
</dbReference>
<keyword evidence="2" id="KW-1003">Cell membrane</keyword>
<accession>A0AAV7EAG1</accession>
<feature type="domain" description="Protein kinase" evidence="11">
    <location>
        <begin position="128"/>
        <end position="402"/>
    </location>
</feature>
<dbReference type="PROSITE" id="PS50011">
    <property type="entry name" value="PROTEIN_KINASE_DOM"/>
    <property type="match status" value="1"/>
</dbReference>
<dbReference type="Pfam" id="PF00069">
    <property type="entry name" value="Pkinase"/>
    <property type="match status" value="1"/>
</dbReference>